<dbReference type="EMBL" id="HBJA01116931">
    <property type="protein sequence ID" value="CAE0828945.1"/>
    <property type="molecule type" value="Transcribed_RNA"/>
</dbReference>
<feature type="region of interest" description="Disordered" evidence="1">
    <location>
        <begin position="120"/>
        <end position="152"/>
    </location>
</feature>
<proteinExistence type="predicted"/>
<reference evidence="2" key="1">
    <citation type="submission" date="2021-01" db="EMBL/GenBank/DDBJ databases">
        <authorList>
            <person name="Corre E."/>
            <person name="Pelletier E."/>
            <person name="Niang G."/>
            <person name="Scheremetjew M."/>
            <person name="Finn R."/>
            <person name="Kale V."/>
            <person name="Holt S."/>
            <person name="Cochrane G."/>
            <person name="Meng A."/>
            <person name="Brown T."/>
            <person name="Cohen L."/>
        </authorList>
    </citation>
    <scope>NUCLEOTIDE SEQUENCE</scope>
    <source>
        <strain evidence="2">CCMP1594</strain>
    </source>
</reference>
<gene>
    <name evidence="2" type="ORF">EGYM00163_LOCUS40223</name>
</gene>
<evidence type="ECO:0000313" key="2">
    <source>
        <dbReference type="EMBL" id="CAE0828945.1"/>
    </source>
</evidence>
<protein>
    <submittedName>
        <fullName evidence="2">Uncharacterized protein</fullName>
    </submittedName>
</protein>
<evidence type="ECO:0000256" key="1">
    <source>
        <dbReference type="SAM" id="MobiDB-lite"/>
    </source>
</evidence>
<feature type="compositionally biased region" description="Pro residues" evidence="1">
    <location>
        <begin position="141"/>
        <end position="152"/>
    </location>
</feature>
<accession>A0A7S4G8R4</accession>
<name>A0A7S4G8R4_9EUGL</name>
<sequence length="152" mass="15898">MGVLPITAAEMQLPSRAPDAATGSSDPGASGARRWSVFVWKTQWASFGQISPAGDDDLRHPWFMFRVPWPVMQAPNFMSSLDSHDASGSTSMLTPKGKVALPFNRSVAPAAVINVTGGVAETGPEKVATAPASRAKVIGSSPPPSEMPPEPS</sequence>
<organism evidence="2">
    <name type="scientific">Eutreptiella gymnastica</name>
    <dbReference type="NCBI Taxonomy" id="73025"/>
    <lineage>
        <taxon>Eukaryota</taxon>
        <taxon>Discoba</taxon>
        <taxon>Euglenozoa</taxon>
        <taxon>Euglenida</taxon>
        <taxon>Spirocuta</taxon>
        <taxon>Euglenophyceae</taxon>
        <taxon>Eutreptiales</taxon>
        <taxon>Eutreptiaceae</taxon>
        <taxon>Eutreptiella</taxon>
    </lineage>
</organism>
<dbReference type="AlphaFoldDB" id="A0A7S4G8R4"/>